<protein>
    <submittedName>
        <fullName evidence="2">Uncharacterized protein</fullName>
    </submittedName>
</protein>
<accession>W2JZR1</accession>
<sequence>MEMKRMQVFIWWEYFDGRALESQHISIGYGHLCQSGTREGHTVVASDACLSGLPDELQRVGDGDDGLPPASMAKRRR</sequence>
<evidence type="ECO:0000256" key="1">
    <source>
        <dbReference type="SAM" id="MobiDB-lite"/>
    </source>
</evidence>
<dbReference type="EMBL" id="KI683438">
    <property type="protein sequence ID" value="ETL77799.1"/>
    <property type="molecule type" value="Genomic_DNA"/>
</dbReference>
<evidence type="ECO:0000313" key="2">
    <source>
        <dbReference type="EMBL" id="ETL77799.1"/>
    </source>
</evidence>
<dbReference type="Proteomes" id="UP000054423">
    <property type="component" value="Unassembled WGS sequence"/>
</dbReference>
<organism evidence="2">
    <name type="scientific">Phytophthora nicotianae</name>
    <name type="common">Potato buckeye rot agent</name>
    <name type="synonym">Phytophthora parasitica</name>
    <dbReference type="NCBI Taxonomy" id="4792"/>
    <lineage>
        <taxon>Eukaryota</taxon>
        <taxon>Sar</taxon>
        <taxon>Stramenopiles</taxon>
        <taxon>Oomycota</taxon>
        <taxon>Peronosporomycetes</taxon>
        <taxon>Peronosporales</taxon>
        <taxon>Peronosporaceae</taxon>
        <taxon>Phytophthora</taxon>
    </lineage>
</organism>
<feature type="region of interest" description="Disordered" evidence="1">
    <location>
        <begin position="58"/>
        <end position="77"/>
    </location>
</feature>
<reference evidence="2" key="1">
    <citation type="submission" date="2013-11" db="EMBL/GenBank/DDBJ databases">
        <title>The Genome Sequence of Phytophthora parasitica CHvinca01.</title>
        <authorList>
            <consortium name="The Broad Institute Genomics Platform"/>
            <person name="Russ C."/>
            <person name="Tyler B."/>
            <person name="Panabieres F."/>
            <person name="Shan W."/>
            <person name="Tripathy S."/>
            <person name="Grunwald N."/>
            <person name="Machado M."/>
            <person name="Johnson C.S."/>
            <person name="Arredondo F."/>
            <person name="Hong C."/>
            <person name="Coffey M."/>
            <person name="Young S.K."/>
            <person name="Zeng Q."/>
            <person name="Gargeya S."/>
            <person name="Fitzgerald M."/>
            <person name="Abouelleil A."/>
            <person name="Alvarado L."/>
            <person name="Chapman S.B."/>
            <person name="Gainer-Dewar J."/>
            <person name="Goldberg J."/>
            <person name="Griggs A."/>
            <person name="Gujja S."/>
            <person name="Hansen M."/>
            <person name="Howarth C."/>
            <person name="Imamovic A."/>
            <person name="Ireland A."/>
            <person name="Larimer J."/>
            <person name="McCowan C."/>
            <person name="Murphy C."/>
            <person name="Pearson M."/>
            <person name="Poon T.W."/>
            <person name="Priest M."/>
            <person name="Roberts A."/>
            <person name="Saif S."/>
            <person name="Shea T."/>
            <person name="Sykes S."/>
            <person name="Wortman J."/>
            <person name="Nusbaum C."/>
            <person name="Birren B."/>
        </authorList>
    </citation>
    <scope>NUCLEOTIDE SEQUENCE [LARGE SCALE GENOMIC DNA]</scope>
    <source>
        <strain evidence="2">CHvinca01</strain>
    </source>
</reference>
<dbReference type="AlphaFoldDB" id="W2JZR1"/>
<proteinExistence type="predicted"/>
<gene>
    <name evidence="2" type="ORF">L917_21286</name>
</gene>
<name>W2JZR1_PHYNI</name>